<keyword evidence="7" id="KW-1185">Reference proteome</keyword>
<dbReference type="GO" id="GO:0003700">
    <property type="term" value="F:DNA-binding transcription factor activity"/>
    <property type="evidence" value="ECO:0007669"/>
    <property type="project" value="TreeGrafter"/>
</dbReference>
<comment type="caution">
    <text evidence="6">The sequence shown here is derived from an EMBL/GenBank/DDBJ whole genome shotgun (WGS) entry which is preliminary data.</text>
</comment>
<dbReference type="Gene3D" id="1.10.10.10">
    <property type="entry name" value="Winged helix-like DNA-binding domain superfamily/Winged helix DNA-binding domain"/>
    <property type="match status" value="1"/>
</dbReference>
<dbReference type="Proteomes" id="UP000295674">
    <property type="component" value="Unassembled WGS sequence"/>
</dbReference>
<proteinExistence type="predicted"/>
<dbReference type="AlphaFoldDB" id="A0A4R4VWG3"/>
<dbReference type="SUPFAM" id="SSF46785">
    <property type="entry name" value="Winged helix' DNA-binding domain"/>
    <property type="match status" value="1"/>
</dbReference>
<evidence type="ECO:0000256" key="1">
    <source>
        <dbReference type="ARBA" id="ARBA00023015"/>
    </source>
</evidence>
<dbReference type="Pfam" id="PF09339">
    <property type="entry name" value="HTH_IclR"/>
    <property type="match status" value="1"/>
</dbReference>
<gene>
    <name evidence="6" type="ORF">E1181_17175</name>
</gene>
<dbReference type="RefSeq" id="WP_132675958.1">
    <property type="nucleotide sequence ID" value="NZ_SMKS01000028.1"/>
</dbReference>
<feature type="domain" description="HTH iclR-type" evidence="4">
    <location>
        <begin position="12"/>
        <end position="73"/>
    </location>
</feature>
<name>A0A4R4VWG3_9PSEU</name>
<dbReference type="PANTHER" id="PTHR30136">
    <property type="entry name" value="HELIX-TURN-HELIX TRANSCRIPTIONAL REGULATOR, ICLR FAMILY"/>
    <property type="match status" value="1"/>
</dbReference>
<dbReference type="GO" id="GO:0003677">
    <property type="term" value="F:DNA binding"/>
    <property type="evidence" value="ECO:0007669"/>
    <property type="project" value="UniProtKB-KW"/>
</dbReference>
<reference evidence="6 7" key="1">
    <citation type="submission" date="2019-03" db="EMBL/GenBank/DDBJ databases">
        <title>Draft genome sequences of novel Actinobacteria.</title>
        <authorList>
            <person name="Sahin N."/>
            <person name="Ay H."/>
            <person name="Saygin H."/>
        </authorList>
    </citation>
    <scope>NUCLEOTIDE SEQUENCE [LARGE SCALE GENOMIC DNA]</scope>
    <source>
        <strain evidence="6 7">16K309</strain>
    </source>
</reference>
<feature type="domain" description="IclR-ED" evidence="5">
    <location>
        <begin position="74"/>
        <end position="252"/>
    </location>
</feature>
<dbReference type="InterPro" id="IPR036388">
    <property type="entry name" value="WH-like_DNA-bd_sf"/>
</dbReference>
<evidence type="ECO:0000256" key="3">
    <source>
        <dbReference type="ARBA" id="ARBA00023163"/>
    </source>
</evidence>
<organism evidence="6 7">
    <name type="scientific">Saccharopolyspora terrae</name>
    <dbReference type="NCBI Taxonomy" id="2530384"/>
    <lineage>
        <taxon>Bacteria</taxon>
        <taxon>Bacillati</taxon>
        <taxon>Actinomycetota</taxon>
        <taxon>Actinomycetes</taxon>
        <taxon>Pseudonocardiales</taxon>
        <taxon>Pseudonocardiaceae</taxon>
        <taxon>Saccharopolyspora</taxon>
    </lineage>
</organism>
<accession>A0A4R4VWG3</accession>
<dbReference type="InterPro" id="IPR029016">
    <property type="entry name" value="GAF-like_dom_sf"/>
</dbReference>
<evidence type="ECO:0000259" key="5">
    <source>
        <dbReference type="PROSITE" id="PS51078"/>
    </source>
</evidence>
<dbReference type="PROSITE" id="PS51077">
    <property type="entry name" value="HTH_ICLR"/>
    <property type="match status" value="1"/>
</dbReference>
<dbReference type="InterPro" id="IPR014757">
    <property type="entry name" value="Tscrpt_reg_IclR_C"/>
</dbReference>
<keyword evidence="1" id="KW-0805">Transcription regulation</keyword>
<protein>
    <submittedName>
        <fullName evidence="6">IclR family transcriptional regulator</fullName>
    </submittedName>
</protein>
<evidence type="ECO:0000256" key="2">
    <source>
        <dbReference type="ARBA" id="ARBA00023125"/>
    </source>
</evidence>
<evidence type="ECO:0000313" key="6">
    <source>
        <dbReference type="EMBL" id="TDD04770.1"/>
    </source>
</evidence>
<dbReference type="EMBL" id="SMKS01000028">
    <property type="protein sequence ID" value="TDD04770.1"/>
    <property type="molecule type" value="Genomic_DNA"/>
</dbReference>
<dbReference type="PANTHER" id="PTHR30136:SF24">
    <property type="entry name" value="HTH-TYPE TRANSCRIPTIONAL REPRESSOR ALLR"/>
    <property type="match status" value="1"/>
</dbReference>
<dbReference type="PROSITE" id="PS51078">
    <property type="entry name" value="ICLR_ED"/>
    <property type="match status" value="1"/>
</dbReference>
<dbReference type="GO" id="GO:0045892">
    <property type="term" value="P:negative regulation of DNA-templated transcription"/>
    <property type="evidence" value="ECO:0007669"/>
    <property type="project" value="TreeGrafter"/>
</dbReference>
<dbReference type="Pfam" id="PF01614">
    <property type="entry name" value="IclR_C"/>
    <property type="match status" value="1"/>
</dbReference>
<dbReference type="InterPro" id="IPR050707">
    <property type="entry name" value="HTH_MetabolicPath_Reg"/>
</dbReference>
<keyword evidence="3" id="KW-0804">Transcription</keyword>
<dbReference type="InterPro" id="IPR036390">
    <property type="entry name" value="WH_DNA-bd_sf"/>
</dbReference>
<dbReference type="SMART" id="SM00346">
    <property type="entry name" value="HTH_ICLR"/>
    <property type="match status" value="1"/>
</dbReference>
<dbReference type="SUPFAM" id="SSF55781">
    <property type="entry name" value="GAF domain-like"/>
    <property type="match status" value="1"/>
</dbReference>
<sequence>MPELTGERRSGTQSVDRAMAVLRCFEKAEQLTPTAVATQLGLTVSTAHRIMRALHTADMLAQDPATERYFLGPTTAILGRLALERMGTTVMHPVLTALRDRTGEAVSLGTRIGDEVAVLVQIPSTHPLRYDQEPGARNPIHVCAMGKTLLAFGTEPATMPEPFQRHTPNTITTHAELADELARIRSRGHALNNEERLVGVRAVAAPVHDQTGHVIASVVVQGPTVRFGDDRMDDLIGAVTDAARELSALYRTSGGG</sequence>
<dbReference type="OrthoDB" id="8479143at2"/>
<dbReference type="InterPro" id="IPR005471">
    <property type="entry name" value="Tscrpt_reg_IclR_N"/>
</dbReference>
<keyword evidence="2" id="KW-0238">DNA-binding</keyword>
<dbReference type="Gene3D" id="3.30.450.40">
    <property type="match status" value="1"/>
</dbReference>
<evidence type="ECO:0000313" key="7">
    <source>
        <dbReference type="Proteomes" id="UP000295674"/>
    </source>
</evidence>
<evidence type="ECO:0000259" key="4">
    <source>
        <dbReference type="PROSITE" id="PS51077"/>
    </source>
</evidence>